<dbReference type="GO" id="GO:0005524">
    <property type="term" value="F:ATP binding"/>
    <property type="evidence" value="ECO:0007669"/>
    <property type="project" value="InterPro"/>
</dbReference>
<dbReference type="InterPro" id="IPR027417">
    <property type="entry name" value="P-loop_NTPase"/>
</dbReference>
<name>A0A4R9AQU5_9MICO</name>
<dbReference type="InterPro" id="IPR003959">
    <property type="entry name" value="ATPase_AAA_core"/>
</dbReference>
<sequence length="676" mass="74547">MRFQHASRQNCVALRWVGKMRLATLNLTNFRSGVSTRVPLAEDLTVLVGENASGKSTIIDAIRATTTSALEQKTFSFSAVHDPTHSAEDDIPVEISATYTDLTEGQKALFLTQLVDEDDDLRYTTFFAGNEDLPYWKRTSVRVGKLRVDDAEPANRKRIAHIYLPPLRDAIRELDSGGGERLAEVLKVLTGGSERVHREIFIEQANELVEQISALPLSENARDQIEAHLLKISPPSRSHQVRFGGRKQELRRLAGLMRIQLADARIDPLRLASSGLGYANLVFIATIVLQLANAKDYDLTLLLVEEPEAHLHPQLQSVLLDYLAAQARESQSSKELTSIDPEGRVQVVVTTHSPNLASAVSIEKVVVVSRVIEAMPASPLDDQIPADGPILSLASRSNECPTDVEESNSAPLPEASWSTKATSLAELRLKPEQVRKIDRYLSVTRSSLLFARHIVLVEGIAEAILIPEIARELLYKNDKEALRHLASSTFIAIDGVDFEPYLSLLLAGDHHRVDHVAVITDGDPNKAGVLQGAKRKERYETLFADHVEDRRLAVHHGQTTLEADLFALPANEALLRSTFVRIHKNSGKKWDRLFADAGDVTADRAKAFAKEIRGKKGGLDLGKGEFAQLISESLRGGAKVEVPDYIKSAIHGLVSTLDRTSRSSSAPQNREADNIR</sequence>
<evidence type="ECO:0000313" key="4">
    <source>
        <dbReference type="EMBL" id="TFD68198.1"/>
    </source>
</evidence>
<dbReference type="PANTHER" id="PTHR43581:SF4">
    <property type="entry name" value="ATP_GTP PHOSPHATASE"/>
    <property type="match status" value="1"/>
</dbReference>
<evidence type="ECO:0000259" key="3">
    <source>
        <dbReference type="Pfam" id="PF20469"/>
    </source>
</evidence>
<comment type="caution">
    <text evidence="4">The sequence shown here is derived from an EMBL/GenBank/DDBJ whole genome shotgun (WGS) entry which is preliminary data.</text>
</comment>
<evidence type="ECO:0000259" key="2">
    <source>
        <dbReference type="Pfam" id="PF13304"/>
    </source>
</evidence>
<dbReference type="SUPFAM" id="SSF52540">
    <property type="entry name" value="P-loop containing nucleoside triphosphate hydrolases"/>
    <property type="match status" value="1"/>
</dbReference>
<keyword evidence="5" id="KW-1185">Reference proteome</keyword>
<reference evidence="4 5" key="1">
    <citation type="submission" date="2019-03" db="EMBL/GenBank/DDBJ databases">
        <title>Genomics of glacier-inhabiting Cryobacterium strains.</title>
        <authorList>
            <person name="Liu Q."/>
            <person name="Xin Y.-H."/>
        </authorList>
    </citation>
    <scope>NUCLEOTIDE SEQUENCE [LARGE SCALE GENOMIC DNA]</scope>
    <source>
        <strain evidence="4 5">Hz16</strain>
    </source>
</reference>
<dbReference type="InterPro" id="IPR034139">
    <property type="entry name" value="TOPRIM_OLD"/>
</dbReference>
<dbReference type="Proteomes" id="UP000297983">
    <property type="component" value="Unassembled WGS sequence"/>
</dbReference>
<dbReference type="InterPro" id="IPR051396">
    <property type="entry name" value="Bact_Antivir_Def_Nuclease"/>
</dbReference>
<organism evidence="4 5">
    <name type="scientific">Cryobacterium gelidum</name>
    <dbReference type="NCBI Taxonomy" id="1259164"/>
    <lineage>
        <taxon>Bacteria</taxon>
        <taxon>Bacillati</taxon>
        <taxon>Actinomycetota</taxon>
        <taxon>Actinomycetes</taxon>
        <taxon>Micrococcales</taxon>
        <taxon>Microbacteriaceae</taxon>
        <taxon>Cryobacterium</taxon>
    </lineage>
</organism>
<dbReference type="EMBL" id="SOHL01000027">
    <property type="protein sequence ID" value="TFD68198.1"/>
    <property type="molecule type" value="Genomic_DNA"/>
</dbReference>
<feature type="domain" description="ATPase AAA-type core" evidence="2">
    <location>
        <begin position="44"/>
        <end position="357"/>
    </location>
</feature>
<accession>A0A4R9AQU5</accession>
<dbReference type="GO" id="GO:0016887">
    <property type="term" value="F:ATP hydrolysis activity"/>
    <property type="evidence" value="ECO:0007669"/>
    <property type="project" value="InterPro"/>
</dbReference>
<dbReference type="Pfam" id="PF13304">
    <property type="entry name" value="AAA_21"/>
    <property type="match status" value="1"/>
</dbReference>
<dbReference type="AlphaFoldDB" id="A0A4R9AQU5"/>
<protein>
    <submittedName>
        <fullName evidence="4">Uncharacterized protein</fullName>
    </submittedName>
</protein>
<dbReference type="Gene3D" id="3.40.50.300">
    <property type="entry name" value="P-loop containing nucleotide triphosphate hydrolases"/>
    <property type="match status" value="1"/>
</dbReference>
<feature type="region of interest" description="Disordered" evidence="1">
    <location>
        <begin position="657"/>
        <end position="676"/>
    </location>
</feature>
<dbReference type="Pfam" id="PF20469">
    <property type="entry name" value="OLD-like_TOPRIM"/>
    <property type="match status" value="1"/>
</dbReference>
<evidence type="ECO:0000256" key="1">
    <source>
        <dbReference type="SAM" id="MobiDB-lite"/>
    </source>
</evidence>
<feature type="domain" description="OLD protein-like TOPRIM" evidence="3">
    <location>
        <begin position="449"/>
        <end position="523"/>
    </location>
</feature>
<gene>
    <name evidence="4" type="ORF">E3T50_13550</name>
</gene>
<dbReference type="CDD" id="cd01026">
    <property type="entry name" value="TOPRIM_OLD"/>
    <property type="match status" value="1"/>
</dbReference>
<proteinExistence type="predicted"/>
<evidence type="ECO:0000313" key="5">
    <source>
        <dbReference type="Proteomes" id="UP000297983"/>
    </source>
</evidence>
<dbReference type="PANTHER" id="PTHR43581">
    <property type="entry name" value="ATP/GTP PHOSPHATASE"/>
    <property type="match status" value="1"/>
</dbReference>